<dbReference type="KEGG" id="tet:TTHERM_00197970"/>
<accession>Q22NQ2</accession>
<dbReference type="GeneID" id="7827070"/>
<evidence type="ECO:0000259" key="1">
    <source>
        <dbReference type="Pfam" id="PF01852"/>
    </source>
</evidence>
<feature type="domain" description="START" evidence="1">
    <location>
        <begin position="21"/>
        <end position="182"/>
    </location>
</feature>
<dbReference type="Gene3D" id="3.30.530.20">
    <property type="match status" value="1"/>
</dbReference>
<proteinExistence type="predicted"/>
<keyword evidence="3" id="KW-1185">Reference proteome</keyword>
<dbReference type="InterPro" id="IPR023393">
    <property type="entry name" value="START-like_dom_sf"/>
</dbReference>
<organism evidence="2 3">
    <name type="scientific">Tetrahymena thermophila (strain SB210)</name>
    <dbReference type="NCBI Taxonomy" id="312017"/>
    <lineage>
        <taxon>Eukaryota</taxon>
        <taxon>Sar</taxon>
        <taxon>Alveolata</taxon>
        <taxon>Ciliophora</taxon>
        <taxon>Intramacronucleata</taxon>
        <taxon>Oligohymenophorea</taxon>
        <taxon>Hymenostomatida</taxon>
        <taxon>Tetrahymenina</taxon>
        <taxon>Tetrahymenidae</taxon>
        <taxon>Tetrahymena</taxon>
    </lineage>
</organism>
<dbReference type="RefSeq" id="XP_001006978.1">
    <property type="nucleotide sequence ID" value="XM_001006978.1"/>
</dbReference>
<dbReference type="InterPro" id="IPR002913">
    <property type="entry name" value="START_lipid-bd_dom"/>
</dbReference>
<dbReference type="AlphaFoldDB" id="Q22NQ2"/>
<reference evidence="3" key="1">
    <citation type="journal article" date="2006" name="PLoS Biol.">
        <title>Macronuclear genome sequence of the ciliate Tetrahymena thermophila, a model eukaryote.</title>
        <authorList>
            <person name="Eisen J.A."/>
            <person name="Coyne R.S."/>
            <person name="Wu M."/>
            <person name="Wu D."/>
            <person name="Thiagarajan M."/>
            <person name="Wortman J.R."/>
            <person name="Badger J.H."/>
            <person name="Ren Q."/>
            <person name="Amedeo P."/>
            <person name="Jones K.M."/>
            <person name="Tallon L.J."/>
            <person name="Delcher A.L."/>
            <person name="Salzberg S.L."/>
            <person name="Silva J.C."/>
            <person name="Haas B.J."/>
            <person name="Majoros W.H."/>
            <person name="Farzad M."/>
            <person name="Carlton J.M."/>
            <person name="Smith R.K. Jr."/>
            <person name="Garg J."/>
            <person name="Pearlman R.E."/>
            <person name="Karrer K.M."/>
            <person name="Sun L."/>
            <person name="Manning G."/>
            <person name="Elde N.C."/>
            <person name="Turkewitz A.P."/>
            <person name="Asai D.J."/>
            <person name="Wilkes D.E."/>
            <person name="Wang Y."/>
            <person name="Cai H."/>
            <person name="Collins K."/>
            <person name="Stewart B.A."/>
            <person name="Lee S.R."/>
            <person name="Wilamowska K."/>
            <person name="Weinberg Z."/>
            <person name="Ruzzo W.L."/>
            <person name="Wloga D."/>
            <person name="Gaertig J."/>
            <person name="Frankel J."/>
            <person name="Tsao C.-C."/>
            <person name="Gorovsky M.A."/>
            <person name="Keeling P.J."/>
            <person name="Waller R.F."/>
            <person name="Patron N.J."/>
            <person name="Cherry J.M."/>
            <person name="Stover N.A."/>
            <person name="Krieger C.J."/>
            <person name="del Toro C."/>
            <person name="Ryder H.F."/>
            <person name="Williamson S.C."/>
            <person name="Barbeau R.A."/>
            <person name="Hamilton E.P."/>
            <person name="Orias E."/>
        </authorList>
    </citation>
    <scope>NUCLEOTIDE SEQUENCE [LARGE SCALE GENOMIC DNA]</scope>
    <source>
        <strain evidence="3">SB210</strain>
    </source>
</reference>
<name>Q22NQ2_TETTS</name>
<dbReference type="EMBL" id="GG662857">
    <property type="protein sequence ID" value="EAR86733.1"/>
    <property type="molecule type" value="Genomic_DNA"/>
</dbReference>
<evidence type="ECO:0000313" key="3">
    <source>
        <dbReference type="Proteomes" id="UP000009168"/>
    </source>
</evidence>
<dbReference type="Proteomes" id="UP000009168">
    <property type="component" value="Unassembled WGS sequence"/>
</dbReference>
<evidence type="ECO:0000313" key="2">
    <source>
        <dbReference type="EMBL" id="EAR86733.1"/>
    </source>
</evidence>
<dbReference type="GO" id="GO:0008289">
    <property type="term" value="F:lipid binding"/>
    <property type="evidence" value="ECO:0007669"/>
    <property type="project" value="InterPro"/>
</dbReference>
<dbReference type="CDD" id="cd00177">
    <property type="entry name" value="START"/>
    <property type="match status" value="1"/>
</dbReference>
<dbReference type="HOGENOM" id="CLU_086530_0_0_1"/>
<protein>
    <submittedName>
        <fullName evidence="2">START domain protein</fullName>
    </submittedName>
</protein>
<sequence>MDQNKYSQISAQAIQNVQHLILDQSEWNILKQGNYLKIFCQKYKNTEAYSFKITGEISADFMLAQKFYFENNEDMAKNRDNCIGIDLIEAVDKDNVVCLIKMSFSTNNMTQREFLVVRNRSFLSNNEILIVNGILNEHSKAPINNNSQREQMAINAQIIKKISLDSCNLEIYFLRDFSKAVPMEQLPLIAEAFLQIFEKDVEKILSQK</sequence>
<dbReference type="Pfam" id="PF01852">
    <property type="entry name" value="START"/>
    <property type="match status" value="1"/>
</dbReference>
<dbReference type="SUPFAM" id="SSF55961">
    <property type="entry name" value="Bet v1-like"/>
    <property type="match status" value="1"/>
</dbReference>
<gene>
    <name evidence="2" type="ORF">TTHERM_00197970</name>
</gene>
<dbReference type="InParanoid" id="Q22NQ2"/>